<evidence type="ECO:0000313" key="1">
    <source>
        <dbReference type="EMBL" id="NIA57786.1"/>
    </source>
</evidence>
<comment type="caution">
    <text evidence="1">The sequence shown here is derived from an EMBL/GenBank/DDBJ whole genome shotgun (WGS) entry which is preliminary data.</text>
</comment>
<reference evidence="1 2" key="1">
    <citation type="submission" date="2020-03" db="EMBL/GenBank/DDBJ databases">
        <title>Genome sequence of strain Massilia sp. TW-1.</title>
        <authorList>
            <person name="Chaudhary D.K."/>
        </authorList>
    </citation>
    <scope>NUCLEOTIDE SEQUENCE [LARGE SCALE GENOMIC DNA]</scope>
    <source>
        <strain evidence="1 2">TW-1</strain>
    </source>
</reference>
<proteinExistence type="predicted"/>
<sequence>MKTVIITDLARSERLDRPTMSAVRGGWKVNAATYMFGDIKYAGSDDSSINAMQNLGQAQSALTATANGSAFVEGVRVDNDVAQNGKNTIVRR</sequence>
<name>A0ABX0PJZ9_9BURK</name>
<dbReference type="Proteomes" id="UP000716322">
    <property type="component" value="Unassembled WGS sequence"/>
</dbReference>
<protein>
    <submittedName>
        <fullName evidence="1">Uncharacterized protein</fullName>
    </submittedName>
</protein>
<dbReference type="EMBL" id="JAAQOM010000027">
    <property type="protein sequence ID" value="NIA57786.1"/>
    <property type="molecule type" value="Genomic_DNA"/>
</dbReference>
<dbReference type="RefSeq" id="WP_166865026.1">
    <property type="nucleotide sequence ID" value="NZ_JAAQOM010000027.1"/>
</dbReference>
<keyword evidence="2" id="KW-1185">Reference proteome</keyword>
<accession>A0ABX0PJZ9</accession>
<evidence type="ECO:0000313" key="2">
    <source>
        <dbReference type="Proteomes" id="UP000716322"/>
    </source>
</evidence>
<organism evidence="1 2">
    <name type="scientific">Telluria antibiotica</name>
    <dbReference type="NCBI Taxonomy" id="2717319"/>
    <lineage>
        <taxon>Bacteria</taxon>
        <taxon>Pseudomonadati</taxon>
        <taxon>Pseudomonadota</taxon>
        <taxon>Betaproteobacteria</taxon>
        <taxon>Burkholderiales</taxon>
        <taxon>Oxalobacteraceae</taxon>
        <taxon>Telluria group</taxon>
        <taxon>Telluria</taxon>
    </lineage>
</organism>
<gene>
    <name evidence="1" type="ORF">HAV22_29580</name>
</gene>